<accession>A0A5R9BYS1</accession>
<proteinExistence type="predicted"/>
<dbReference type="Proteomes" id="UP000307201">
    <property type="component" value="Unassembled WGS sequence"/>
</dbReference>
<dbReference type="STRING" id="191770.SAMN04488013_10770"/>
<protein>
    <submittedName>
        <fullName evidence="1">Uncharacterized protein</fullName>
    </submittedName>
</protein>
<dbReference type="Pfam" id="PF23857">
    <property type="entry name" value="Phage_TAC_19"/>
    <property type="match status" value="1"/>
</dbReference>
<comment type="caution">
    <text evidence="1">The sequence shown here is derived from an EMBL/GenBank/DDBJ whole genome shotgun (WGS) entry which is preliminary data.</text>
</comment>
<evidence type="ECO:0000313" key="2">
    <source>
        <dbReference type="Proteomes" id="UP000307201"/>
    </source>
</evidence>
<gene>
    <name evidence="1" type="ORF">FEZ48_11980</name>
</gene>
<dbReference type="NCBIfam" id="NF047360">
    <property type="entry name" value="tail_chap_PVL"/>
    <property type="match status" value="1"/>
</dbReference>
<dbReference type="OrthoDB" id="2195188at2"/>
<dbReference type="RefSeq" id="WP_138472938.1">
    <property type="nucleotide sequence ID" value="NZ_CBCPHL010000011.1"/>
</dbReference>
<dbReference type="EMBL" id="VBTE01000048">
    <property type="protein sequence ID" value="TLQ05846.1"/>
    <property type="molecule type" value="Genomic_DNA"/>
</dbReference>
<dbReference type="InterPro" id="IPR057006">
    <property type="entry name" value="Phage_TAC_19"/>
</dbReference>
<dbReference type="AlphaFoldDB" id="A0A5R9BYS1"/>
<organism evidence="1 2">
    <name type="scientific">Marinilactibacillus psychrotolerans</name>
    <dbReference type="NCBI Taxonomy" id="191770"/>
    <lineage>
        <taxon>Bacteria</taxon>
        <taxon>Bacillati</taxon>
        <taxon>Bacillota</taxon>
        <taxon>Bacilli</taxon>
        <taxon>Lactobacillales</taxon>
        <taxon>Carnobacteriaceae</taxon>
        <taxon>Marinilactibacillus</taxon>
    </lineage>
</organism>
<evidence type="ECO:0000313" key="1">
    <source>
        <dbReference type="EMBL" id="TLQ05846.1"/>
    </source>
</evidence>
<name>A0A5R9BYS1_9LACT</name>
<sequence length="101" mass="11474">MSDEIRIDLVNDKGQKKTYTQTLIPLQKLLDGLDLQEKFEKEEIKSQTDGVKKKVEFVAGCFDDEDVTADSILKGLDVRQFEEKIDGIINIVMGIDPETKK</sequence>
<reference evidence="1 2" key="1">
    <citation type="submission" date="2019-05" db="EMBL/GenBank/DDBJ databases">
        <title>The metagenome of a microbial culture collection derived from dairy environment covers the genomic content of the human microbiome.</title>
        <authorList>
            <person name="Roder T."/>
            <person name="Wuthrich D."/>
            <person name="Sattari Z."/>
            <person name="Von Ah U."/>
            <person name="Bar C."/>
            <person name="Ronchi F."/>
            <person name="Macpherson A.J."/>
            <person name="Ganal-Vonarburg S.C."/>
            <person name="Bruggmann R."/>
            <person name="Vergeres G."/>
        </authorList>
    </citation>
    <scope>NUCLEOTIDE SEQUENCE [LARGE SCALE GENOMIC DNA]</scope>
    <source>
        <strain evidence="1 2">FAM 24235</strain>
    </source>
</reference>